<reference evidence="1 2" key="1">
    <citation type="journal article" date="2014" name="BMC Vet. Res.">
        <title>First report of Corynebacterium pseudotuberculosis from caseous lymphadenitis lesions in Black Alentejano pig (Sus scrofa domesticus).</title>
        <authorList>
            <person name="Oliveira M."/>
            <person name="Barroco C."/>
            <person name="Mottola C."/>
            <person name="Santos R."/>
            <person name="Lemsaddek A."/>
            <person name="Tavares L."/>
            <person name="Semedo-Lemsaddek T."/>
        </authorList>
    </citation>
    <scope>NUCLEOTIDE SEQUENCE [LARGE SCALE GENOMIC DNA]</scope>
    <source>
        <strain evidence="1 2">PO100/5</strain>
    </source>
</reference>
<evidence type="ECO:0000313" key="2">
    <source>
        <dbReference type="Proteomes" id="UP000195652"/>
    </source>
</evidence>
<reference evidence="1 2" key="3">
    <citation type="journal article" date="2020" name="Int. J. Syst. Evol. Microbiol.">
        <title>Corynebacterium silvaticum sp. nov., a unique group of NTTB corynebacteria in wild boar and roe deer.</title>
        <authorList>
            <person name="Dangel A."/>
            <person name="Berger A."/>
            <person name="Rau J."/>
            <person name="Eisenberg T."/>
            <person name="Kampfer P."/>
            <person name="Margos G."/>
            <person name="Contzen M."/>
            <person name="Busse H.J."/>
            <person name="Konrad R."/>
            <person name="Peters M."/>
            <person name="Sting R."/>
            <person name="Sing A."/>
        </authorList>
    </citation>
    <scope>NUCLEOTIDE SEQUENCE [LARGE SCALE GENOMIC DNA]</scope>
    <source>
        <strain evidence="1 2">PO100/5</strain>
    </source>
</reference>
<proteinExistence type="predicted"/>
<dbReference type="KEGG" id="csil:CBE74_09985"/>
<accession>A0A7U5HMX7</accession>
<dbReference type="Pfam" id="PF10145">
    <property type="entry name" value="PhageMin_Tail"/>
    <property type="match status" value="1"/>
</dbReference>
<evidence type="ECO:0000313" key="1">
    <source>
        <dbReference type="EMBL" id="ARU46724.2"/>
    </source>
</evidence>
<dbReference type="AlphaFoldDB" id="A0A7U5HMX7"/>
<dbReference type="NCBIfam" id="TIGR01760">
    <property type="entry name" value="tape_meas_TP901"/>
    <property type="match status" value="1"/>
</dbReference>
<sequence length="407" mass="42423">MEQAELKLKQARASADAAVASKESAVERARLEASKASDKLADSERKLGENQKFATGVSSDLFSATRRLDDAQEAAAKSTESMSRGMEKFKEKGSHAIGAVSEKLKGLPGLMLGAATAFAGVASIKGAVWDVGKEFESTYNIIRSGTGASGEAFDALKQSLRNVSGTVAAEGGLAEIGATMADLNTRLGVTGAPLEEMTRQFQNLKNLGFDADVTSAASALSAFGVEAGQMPEAMNDLFRVSQATGVSIDSLAGNVVKGGPQLKQFGFSIGESAALVGKLDKAGKDPQKELHATASAVGDLIKKGDEVGAIALSEKLFGVKGAGKFVEAVKTGALSIDDLQGDIGVTQDTINGLAGELETTGQKWQRFRDTAKEALEPVAQAVQDFAKNKLEALIQFIPVAEAFSRRS</sequence>
<dbReference type="Proteomes" id="UP000195652">
    <property type="component" value="Chromosome"/>
</dbReference>
<organism evidence="1 2">
    <name type="scientific">Corynebacterium silvaticum</name>
    <dbReference type="NCBI Taxonomy" id="2320431"/>
    <lineage>
        <taxon>Bacteria</taxon>
        <taxon>Bacillati</taxon>
        <taxon>Actinomycetota</taxon>
        <taxon>Actinomycetes</taxon>
        <taxon>Mycobacteriales</taxon>
        <taxon>Corynebacteriaceae</taxon>
        <taxon>Corynebacterium</taxon>
    </lineage>
</organism>
<name>A0A7U5HMX7_9CORY</name>
<reference evidence="1 2" key="2">
    <citation type="journal article" date="2020" name="Antonie Van Leeuwenhoek">
        <title>Phylogenomic characterisation of a novel corynebacterial species pathogenic to animals.</title>
        <authorList>
            <person name="Moller J."/>
            <person name="Musella L."/>
            <person name="Melnikov V."/>
            <person name="Geissdorfer W."/>
            <person name="Burkovski A."/>
            <person name="Sangal V."/>
        </authorList>
    </citation>
    <scope>NUCLEOTIDE SEQUENCE [LARGE SCALE GENOMIC DNA]</scope>
    <source>
        <strain evidence="1 2">PO100/5</strain>
    </source>
</reference>
<dbReference type="EMBL" id="CP021417">
    <property type="protein sequence ID" value="ARU46724.2"/>
    <property type="molecule type" value="Genomic_DNA"/>
</dbReference>
<keyword evidence="2" id="KW-1185">Reference proteome</keyword>
<gene>
    <name evidence="1" type="ORF">CBE74_09985</name>
</gene>
<protein>
    <submittedName>
        <fullName evidence="1">Phage tail tape measure protein</fullName>
    </submittedName>
</protein>
<dbReference type="InterPro" id="IPR010090">
    <property type="entry name" value="Phage_tape_meas"/>
</dbReference>
<reference evidence="1 2" key="4">
    <citation type="journal article" date="2020" name="PLoS ONE">
        <title>Taxonomic classification of strain PO100/5 shows a broader geographic distribution and genetic markers of the recently described Corynebacterium silvaticum.</title>
        <authorList>
            <person name="Viana M.V.C."/>
            <person name="Profeta R."/>
            <person name="da Silva A.L."/>
            <person name="Hurtado R."/>
            <person name="Cerqueira J.C."/>
            <person name="Ribeiro B.F.S."/>
            <person name="Almeida M.O."/>
            <person name="Morais-Rodrigues F."/>
            <person name="Soares S.C."/>
            <person name="Oliveira M."/>
            <person name="Tavares L."/>
            <person name="Figueiredo H."/>
            <person name="Wattam A.R."/>
            <person name="Barh D."/>
            <person name="Ghosh P."/>
            <person name="Silva A."/>
            <person name="Azevedo V."/>
        </authorList>
    </citation>
    <scope>NUCLEOTIDE SEQUENCE [LARGE SCALE GENOMIC DNA]</scope>
    <source>
        <strain evidence="1 2">PO100/5</strain>
    </source>
</reference>